<evidence type="ECO:0000313" key="6">
    <source>
        <dbReference type="RefSeq" id="XP_021864675.2"/>
    </source>
</evidence>
<evidence type="ECO:0000259" key="4">
    <source>
        <dbReference type="PROSITE" id="PS51485"/>
    </source>
</evidence>
<dbReference type="AlphaFoldDB" id="A0A9R0KBQ0"/>
<protein>
    <submittedName>
        <fullName evidence="6">Blue copper protein isoform X1</fullName>
    </submittedName>
</protein>
<proteinExistence type="predicted"/>
<evidence type="ECO:0000256" key="2">
    <source>
        <dbReference type="SAM" id="Phobius"/>
    </source>
</evidence>
<feature type="domain" description="Phytocyanin" evidence="4">
    <location>
        <begin position="27"/>
        <end position="125"/>
    </location>
</feature>
<feature type="chain" id="PRO_5047039885" evidence="3">
    <location>
        <begin position="27"/>
        <end position="200"/>
    </location>
</feature>
<reference evidence="6" key="2">
    <citation type="submission" date="2025-08" db="UniProtKB">
        <authorList>
            <consortium name="RefSeq"/>
        </authorList>
    </citation>
    <scope>IDENTIFICATION</scope>
    <source>
        <tissue evidence="6">Leaf</tissue>
    </source>
</reference>
<feature type="transmembrane region" description="Helical" evidence="2">
    <location>
        <begin position="177"/>
        <end position="197"/>
    </location>
</feature>
<dbReference type="Proteomes" id="UP000813463">
    <property type="component" value="Chromosome 2"/>
</dbReference>
<gene>
    <name evidence="6" type="primary">LOC110803186</name>
</gene>
<dbReference type="GO" id="GO:0046872">
    <property type="term" value="F:metal ion binding"/>
    <property type="evidence" value="ECO:0007669"/>
    <property type="project" value="UniProtKB-KW"/>
</dbReference>
<dbReference type="PANTHER" id="PTHR33021">
    <property type="entry name" value="BLUE COPPER PROTEIN"/>
    <property type="match status" value="1"/>
</dbReference>
<accession>A0A9R0KBQ0</accession>
<keyword evidence="2" id="KW-0812">Transmembrane</keyword>
<evidence type="ECO:0000256" key="1">
    <source>
        <dbReference type="SAM" id="MobiDB-lite"/>
    </source>
</evidence>
<evidence type="ECO:0000256" key="3">
    <source>
        <dbReference type="SAM" id="SignalP"/>
    </source>
</evidence>
<dbReference type="GO" id="GO:0009055">
    <property type="term" value="F:electron transfer activity"/>
    <property type="evidence" value="ECO:0007669"/>
    <property type="project" value="InterPro"/>
</dbReference>
<dbReference type="PANTHER" id="PTHR33021:SF193">
    <property type="entry name" value="OS06G0218600 PROTEIN"/>
    <property type="match status" value="1"/>
</dbReference>
<dbReference type="KEGG" id="soe:110803186"/>
<dbReference type="SUPFAM" id="SSF49503">
    <property type="entry name" value="Cupredoxins"/>
    <property type="match status" value="1"/>
</dbReference>
<dbReference type="Gene3D" id="2.60.40.420">
    <property type="entry name" value="Cupredoxins - blue copper proteins"/>
    <property type="match status" value="1"/>
</dbReference>
<feature type="compositionally biased region" description="Low complexity" evidence="1">
    <location>
        <begin position="130"/>
        <end position="151"/>
    </location>
</feature>
<dbReference type="GO" id="GO:0005886">
    <property type="term" value="C:plasma membrane"/>
    <property type="evidence" value="ECO:0000318"/>
    <property type="project" value="GO_Central"/>
</dbReference>
<dbReference type="InterPro" id="IPR008972">
    <property type="entry name" value="Cupredoxin"/>
</dbReference>
<keyword evidence="5" id="KW-1185">Reference proteome</keyword>
<feature type="signal peptide" evidence="3">
    <location>
        <begin position="1"/>
        <end position="26"/>
    </location>
</feature>
<feature type="region of interest" description="Disordered" evidence="1">
    <location>
        <begin position="130"/>
        <end position="153"/>
    </location>
</feature>
<keyword evidence="2" id="KW-0472">Membrane</keyword>
<dbReference type="GeneID" id="110803186"/>
<dbReference type="InterPro" id="IPR003245">
    <property type="entry name" value="Phytocyanin_dom"/>
</dbReference>
<dbReference type="InterPro" id="IPR039391">
    <property type="entry name" value="Phytocyanin-like"/>
</dbReference>
<keyword evidence="3" id="KW-0732">Signal</keyword>
<dbReference type="Pfam" id="PF02298">
    <property type="entry name" value="Cu_bind_like"/>
    <property type="match status" value="1"/>
</dbReference>
<dbReference type="CDD" id="cd04216">
    <property type="entry name" value="Phytocyanin"/>
    <property type="match status" value="1"/>
</dbReference>
<dbReference type="RefSeq" id="XP_021864675.2">
    <property type="nucleotide sequence ID" value="XM_022008983.2"/>
</dbReference>
<organism evidence="5 6">
    <name type="scientific">Spinacia oleracea</name>
    <name type="common">Spinach</name>
    <dbReference type="NCBI Taxonomy" id="3562"/>
    <lineage>
        <taxon>Eukaryota</taxon>
        <taxon>Viridiplantae</taxon>
        <taxon>Streptophyta</taxon>
        <taxon>Embryophyta</taxon>
        <taxon>Tracheophyta</taxon>
        <taxon>Spermatophyta</taxon>
        <taxon>Magnoliopsida</taxon>
        <taxon>eudicotyledons</taxon>
        <taxon>Gunneridae</taxon>
        <taxon>Pentapetalae</taxon>
        <taxon>Caryophyllales</taxon>
        <taxon>Chenopodiaceae</taxon>
        <taxon>Chenopodioideae</taxon>
        <taxon>Anserineae</taxon>
        <taxon>Spinacia</taxon>
    </lineage>
</organism>
<name>A0A9R0KBQ0_SPIOL</name>
<sequence>MRIIMMAGKLAWVMFMVVSLAVRSLATVYTVGDASGWTIGVDYGTWSASKTFVVGDTLVFNYGSGHTVDEVKQSDYKTCTIGNSITTDNKGKTSILLQTSGTHFFICAIIGHCGSGMKLSVNVLLPSTTNNSTSPTSFPSTTPTPTPTATSGVYPTTTTGATPYMIPDSVVSSSRSVLSIFRGGGLVFAGVVFVNLVHFL</sequence>
<dbReference type="PROSITE" id="PS51485">
    <property type="entry name" value="PHYTOCYANIN"/>
    <property type="match status" value="1"/>
</dbReference>
<keyword evidence="2" id="KW-1133">Transmembrane helix</keyword>
<evidence type="ECO:0000313" key="5">
    <source>
        <dbReference type="Proteomes" id="UP000813463"/>
    </source>
</evidence>
<reference evidence="5" key="1">
    <citation type="journal article" date="2021" name="Nat. Commun.">
        <title>Genomic analyses provide insights into spinach domestication and the genetic basis of agronomic traits.</title>
        <authorList>
            <person name="Cai X."/>
            <person name="Sun X."/>
            <person name="Xu C."/>
            <person name="Sun H."/>
            <person name="Wang X."/>
            <person name="Ge C."/>
            <person name="Zhang Z."/>
            <person name="Wang Q."/>
            <person name="Fei Z."/>
            <person name="Jiao C."/>
            <person name="Wang Q."/>
        </authorList>
    </citation>
    <scope>NUCLEOTIDE SEQUENCE [LARGE SCALE GENOMIC DNA]</scope>
    <source>
        <strain evidence="5">cv. Varoflay</strain>
    </source>
</reference>